<sequence>MEQEIYACAVPVILRTRNSQPVQCVMTTTTCSA</sequence>
<evidence type="ECO:0000313" key="1">
    <source>
        <dbReference type="EMBL" id="MBX30148.1"/>
    </source>
</evidence>
<dbReference type="EMBL" id="GGEC01049664">
    <property type="protein sequence ID" value="MBX30148.1"/>
    <property type="molecule type" value="Transcribed_RNA"/>
</dbReference>
<reference evidence="1" key="1">
    <citation type="submission" date="2018-02" db="EMBL/GenBank/DDBJ databases">
        <title>Rhizophora mucronata_Transcriptome.</title>
        <authorList>
            <person name="Meera S.P."/>
            <person name="Sreeshan A."/>
            <person name="Augustine A."/>
        </authorList>
    </citation>
    <scope>NUCLEOTIDE SEQUENCE</scope>
    <source>
        <tissue evidence="1">Leaf</tissue>
    </source>
</reference>
<dbReference type="AlphaFoldDB" id="A0A2P2MIU4"/>
<protein>
    <submittedName>
        <fullName evidence="1">Uncharacterized protein LOC8266476 isoform X1</fullName>
    </submittedName>
</protein>
<accession>A0A2P2MIU4</accession>
<organism evidence="1">
    <name type="scientific">Rhizophora mucronata</name>
    <name type="common">Asiatic mangrove</name>
    <dbReference type="NCBI Taxonomy" id="61149"/>
    <lineage>
        <taxon>Eukaryota</taxon>
        <taxon>Viridiplantae</taxon>
        <taxon>Streptophyta</taxon>
        <taxon>Embryophyta</taxon>
        <taxon>Tracheophyta</taxon>
        <taxon>Spermatophyta</taxon>
        <taxon>Magnoliopsida</taxon>
        <taxon>eudicotyledons</taxon>
        <taxon>Gunneridae</taxon>
        <taxon>Pentapetalae</taxon>
        <taxon>rosids</taxon>
        <taxon>fabids</taxon>
        <taxon>Malpighiales</taxon>
        <taxon>Rhizophoraceae</taxon>
        <taxon>Rhizophora</taxon>
    </lineage>
</organism>
<proteinExistence type="predicted"/>
<name>A0A2P2MIU4_RHIMU</name>